<accession>A0A8J3Y2X8</accession>
<feature type="region of interest" description="Disordered" evidence="7">
    <location>
        <begin position="390"/>
        <end position="434"/>
    </location>
</feature>
<sequence length="434" mass="45440">MRGWLRRTTGGLPATFWYLWTGTLVNRLGAFVLVFLAIYLTQERGFSQSRAGLVIGLWGVGGAVGTLAGGVLADRWGRRPTLLTAHLGTVTMMLAVGLARDFWALAAGALLLGMFAEGARPAFGAMMVDVVPERDRVRAFSLNYWAINLGFAFSAVLAGLVAEVDYLLLFAIDAGTTLVTAVIVFLRVPETRPAAAPRTGRGPGLGAVLRDRVYLIFLALNLLGALMIMQHLSTLPIAMSADGLSPATFGLVIALNGVLIVSGQLFVPRLIEGRDRSRVLALASVIMAAGFALTAAADVVWVFAVSVLIWTVGEMLQSPSNSALIAELSPSALRGRYQGTLSLTWSAAAALAPVLGGATQEHLGDTVLWLGVGAVGVLVAAGQLGSGPSRERRAAALRAAERAATPAVRPEPAPLPPPEPAEQAVDPAPAVERT</sequence>
<dbReference type="InterPro" id="IPR036259">
    <property type="entry name" value="MFS_trans_sf"/>
</dbReference>
<reference evidence="10" key="1">
    <citation type="submission" date="2021-01" db="EMBL/GenBank/DDBJ databases">
        <title>Whole genome shotgun sequence of Spirilliplanes yamanashiensis NBRC 15828.</title>
        <authorList>
            <person name="Komaki H."/>
            <person name="Tamura T."/>
        </authorList>
    </citation>
    <scope>NUCLEOTIDE SEQUENCE</scope>
    <source>
        <strain evidence="10">NBRC 15828</strain>
    </source>
</reference>
<dbReference type="Pfam" id="PF07690">
    <property type="entry name" value="MFS_1"/>
    <property type="match status" value="1"/>
</dbReference>
<evidence type="ECO:0000256" key="5">
    <source>
        <dbReference type="ARBA" id="ARBA00022989"/>
    </source>
</evidence>
<evidence type="ECO:0000313" key="10">
    <source>
        <dbReference type="EMBL" id="GIJ00678.1"/>
    </source>
</evidence>
<dbReference type="SUPFAM" id="SSF103473">
    <property type="entry name" value="MFS general substrate transporter"/>
    <property type="match status" value="1"/>
</dbReference>
<dbReference type="RefSeq" id="WP_203936024.1">
    <property type="nucleotide sequence ID" value="NZ_BAAAGJ010000024.1"/>
</dbReference>
<evidence type="ECO:0000256" key="1">
    <source>
        <dbReference type="ARBA" id="ARBA00004651"/>
    </source>
</evidence>
<keyword evidence="2" id="KW-0813">Transport</keyword>
<feature type="transmembrane region" description="Helical" evidence="8">
    <location>
        <begin position="52"/>
        <end position="73"/>
    </location>
</feature>
<evidence type="ECO:0000256" key="6">
    <source>
        <dbReference type="ARBA" id="ARBA00023136"/>
    </source>
</evidence>
<dbReference type="AlphaFoldDB" id="A0A8J3Y2X8"/>
<comment type="subcellular location">
    <subcellularLocation>
        <location evidence="1">Cell membrane</location>
        <topology evidence="1">Multi-pass membrane protein</topology>
    </subcellularLocation>
</comment>
<feature type="transmembrane region" description="Helical" evidence="8">
    <location>
        <begin position="244"/>
        <end position="267"/>
    </location>
</feature>
<evidence type="ECO:0000256" key="7">
    <source>
        <dbReference type="SAM" id="MobiDB-lite"/>
    </source>
</evidence>
<dbReference type="GO" id="GO:0005886">
    <property type="term" value="C:plasma membrane"/>
    <property type="evidence" value="ECO:0007669"/>
    <property type="project" value="UniProtKB-SubCell"/>
</dbReference>
<evidence type="ECO:0000313" key="11">
    <source>
        <dbReference type="Proteomes" id="UP000652013"/>
    </source>
</evidence>
<dbReference type="InterPro" id="IPR020846">
    <property type="entry name" value="MFS_dom"/>
</dbReference>
<dbReference type="PANTHER" id="PTHR23517:SF2">
    <property type="entry name" value="MULTIDRUG RESISTANCE PROTEIN MDTH"/>
    <property type="match status" value="1"/>
</dbReference>
<dbReference type="PANTHER" id="PTHR23517">
    <property type="entry name" value="RESISTANCE PROTEIN MDTM, PUTATIVE-RELATED-RELATED"/>
    <property type="match status" value="1"/>
</dbReference>
<name>A0A8J3Y2X8_9ACTN</name>
<keyword evidence="4 8" id="KW-0812">Transmembrane</keyword>
<keyword evidence="11" id="KW-1185">Reference proteome</keyword>
<dbReference type="PROSITE" id="PS00216">
    <property type="entry name" value="SUGAR_TRANSPORT_1"/>
    <property type="match status" value="1"/>
</dbReference>
<keyword evidence="6 8" id="KW-0472">Membrane</keyword>
<evidence type="ECO:0000256" key="4">
    <source>
        <dbReference type="ARBA" id="ARBA00022692"/>
    </source>
</evidence>
<dbReference type="InterPro" id="IPR050171">
    <property type="entry name" value="MFS_Transporters"/>
</dbReference>
<evidence type="ECO:0000256" key="8">
    <source>
        <dbReference type="SAM" id="Phobius"/>
    </source>
</evidence>
<evidence type="ECO:0000259" key="9">
    <source>
        <dbReference type="PROSITE" id="PS50850"/>
    </source>
</evidence>
<feature type="transmembrane region" description="Helical" evidence="8">
    <location>
        <begin position="213"/>
        <end position="232"/>
    </location>
</feature>
<feature type="transmembrane region" description="Helical" evidence="8">
    <location>
        <begin position="142"/>
        <end position="161"/>
    </location>
</feature>
<feature type="transmembrane region" description="Helical" evidence="8">
    <location>
        <begin position="167"/>
        <end position="188"/>
    </location>
</feature>
<keyword evidence="3" id="KW-1003">Cell membrane</keyword>
<protein>
    <submittedName>
        <fullName evidence="10">MFS transporter</fullName>
    </submittedName>
</protein>
<feature type="transmembrane region" description="Helical" evidence="8">
    <location>
        <begin position="279"/>
        <end position="312"/>
    </location>
</feature>
<feature type="compositionally biased region" description="Pro residues" evidence="7">
    <location>
        <begin position="409"/>
        <end position="420"/>
    </location>
</feature>
<dbReference type="Proteomes" id="UP000652013">
    <property type="component" value="Unassembled WGS sequence"/>
</dbReference>
<feature type="transmembrane region" description="Helical" evidence="8">
    <location>
        <begin position="93"/>
        <end position="116"/>
    </location>
</feature>
<dbReference type="CDD" id="cd17329">
    <property type="entry name" value="MFS_MdtH_MDR_like"/>
    <property type="match status" value="1"/>
</dbReference>
<dbReference type="Gene3D" id="1.20.1250.20">
    <property type="entry name" value="MFS general substrate transporter like domains"/>
    <property type="match status" value="1"/>
</dbReference>
<evidence type="ECO:0000256" key="3">
    <source>
        <dbReference type="ARBA" id="ARBA00022475"/>
    </source>
</evidence>
<dbReference type="InterPro" id="IPR005829">
    <property type="entry name" value="Sugar_transporter_CS"/>
</dbReference>
<feature type="domain" description="Major facilitator superfamily (MFS) profile" evidence="9">
    <location>
        <begin position="15"/>
        <end position="391"/>
    </location>
</feature>
<keyword evidence="5 8" id="KW-1133">Transmembrane helix</keyword>
<feature type="transmembrane region" description="Helical" evidence="8">
    <location>
        <begin position="16"/>
        <end position="40"/>
    </location>
</feature>
<gene>
    <name evidence="10" type="ORF">Sya03_00300</name>
</gene>
<feature type="transmembrane region" description="Helical" evidence="8">
    <location>
        <begin position="367"/>
        <end position="385"/>
    </location>
</feature>
<proteinExistence type="predicted"/>
<comment type="caution">
    <text evidence="10">The sequence shown here is derived from an EMBL/GenBank/DDBJ whole genome shotgun (WGS) entry which is preliminary data.</text>
</comment>
<dbReference type="EMBL" id="BOOY01000001">
    <property type="protein sequence ID" value="GIJ00678.1"/>
    <property type="molecule type" value="Genomic_DNA"/>
</dbReference>
<dbReference type="PROSITE" id="PS50850">
    <property type="entry name" value="MFS"/>
    <property type="match status" value="1"/>
</dbReference>
<feature type="compositionally biased region" description="Low complexity" evidence="7">
    <location>
        <begin position="396"/>
        <end position="408"/>
    </location>
</feature>
<organism evidence="10 11">
    <name type="scientific">Spirilliplanes yamanashiensis</name>
    <dbReference type="NCBI Taxonomy" id="42233"/>
    <lineage>
        <taxon>Bacteria</taxon>
        <taxon>Bacillati</taxon>
        <taxon>Actinomycetota</taxon>
        <taxon>Actinomycetes</taxon>
        <taxon>Micromonosporales</taxon>
        <taxon>Micromonosporaceae</taxon>
        <taxon>Spirilliplanes</taxon>
    </lineage>
</organism>
<dbReference type="GO" id="GO:0022857">
    <property type="term" value="F:transmembrane transporter activity"/>
    <property type="evidence" value="ECO:0007669"/>
    <property type="project" value="InterPro"/>
</dbReference>
<dbReference type="InterPro" id="IPR011701">
    <property type="entry name" value="MFS"/>
</dbReference>
<evidence type="ECO:0000256" key="2">
    <source>
        <dbReference type="ARBA" id="ARBA00022448"/>
    </source>
</evidence>